<comment type="caution">
    <text evidence="2">The sequence shown here is derived from an EMBL/GenBank/DDBJ whole genome shotgun (WGS) entry which is preliminary data.</text>
</comment>
<reference evidence="2 3" key="1">
    <citation type="submission" date="2019-11" db="EMBL/GenBank/DDBJ databases">
        <title>Whole genome sequence of Oryza granulata.</title>
        <authorList>
            <person name="Li W."/>
        </authorList>
    </citation>
    <scope>NUCLEOTIDE SEQUENCE [LARGE SCALE GENOMIC DNA]</scope>
    <source>
        <strain evidence="3">cv. Menghai</strain>
        <tissue evidence="2">Leaf</tissue>
    </source>
</reference>
<accession>A0A6G1BJM6</accession>
<evidence type="ECO:0000256" key="1">
    <source>
        <dbReference type="SAM" id="MobiDB-lite"/>
    </source>
</evidence>
<proteinExistence type="predicted"/>
<dbReference type="EMBL" id="SPHZ02000012">
    <property type="protein sequence ID" value="KAF0888248.1"/>
    <property type="molecule type" value="Genomic_DNA"/>
</dbReference>
<name>A0A6G1BJM6_9ORYZ</name>
<gene>
    <name evidence="2" type="ORF">E2562_013698</name>
</gene>
<sequence>MVGTAALDGSPAAAGSCRRDSGDGDLMRASVPVAPDALCDGAHRRWRRRRSDRAKALLAATCCRRVDRKLAINGQQSTTYRALN</sequence>
<keyword evidence="3" id="KW-1185">Reference proteome</keyword>
<organism evidence="2 3">
    <name type="scientific">Oryza meyeriana var. granulata</name>
    <dbReference type="NCBI Taxonomy" id="110450"/>
    <lineage>
        <taxon>Eukaryota</taxon>
        <taxon>Viridiplantae</taxon>
        <taxon>Streptophyta</taxon>
        <taxon>Embryophyta</taxon>
        <taxon>Tracheophyta</taxon>
        <taxon>Spermatophyta</taxon>
        <taxon>Magnoliopsida</taxon>
        <taxon>Liliopsida</taxon>
        <taxon>Poales</taxon>
        <taxon>Poaceae</taxon>
        <taxon>BOP clade</taxon>
        <taxon>Oryzoideae</taxon>
        <taxon>Oryzeae</taxon>
        <taxon>Oryzinae</taxon>
        <taxon>Oryza</taxon>
        <taxon>Oryza meyeriana</taxon>
    </lineage>
</organism>
<dbReference type="AlphaFoldDB" id="A0A6G1BJM6"/>
<feature type="region of interest" description="Disordered" evidence="1">
    <location>
        <begin position="1"/>
        <end position="26"/>
    </location>
</feature>
<protein>
    <submittedName>
        <fullName evidence="2">Uncharacterized protein</fullName>
    </submittedName>
</protein>
<feature type="compositionally biased region" description="Basic and acidic residues" evidence="1">
    <location>
        <begin position="17"/>
        <end position="26"/>
    </location>
</feature>
<evidence type="ECO:0000313" key="2">
    <source>
        <dbReference type="EMBL" id="KAF0888248.1"/>
    </source>
</evidence>
<dbReference type="Proteomes" id="UP000479710">
    <property type="component" value="Unassembled WGS sequence"/>
</dbReference>
<evidence type="ECO:0000313" key="3">
    <source>
        <dbReference type="Proteomes" id="UP000479710"/>
    </source>
</evidence>